<keyword evidence="1" id="KW-0732">Signal</keyword>
<organism evidence="2 3">
    <name type="scientific">Neisseria elongata subsp. glycolytica ATCC 29315</name>
    <dbReference type="NCBI Taxonomy" id="546263"/>
    <lineage>
        <taxon>Bacteria</taxon>
        <taxon>Pseudomonadati</taxon>
        <taxon>Pseudomonadota</taxon>
        <taxon>Betaproteobacteria</taxon>
        <taxon>Neisseriales</taxon>
        <taxon>Neisseriaceae</taxon>
        <taxon>Neisseria</taxon>
    </lineage>
</organism>
<proteinExistence type="predicted"/>
<accession>D4DQC7</accession>
<evidence type="ECO:0000256" key="1">
    <source>
        <dbReference type="SAM" id="SignalP"/>
    </source>
</evidence>
<evidence type="ECO:0000313" key="2">
    <source>
        <dbReference type="EMBL" id="EFE50010.1"/>
    </source>
</evidence>
<sequence length="84" mass="9494">MKKMNKFYFAFAACLAANTAWAADAISGEVQQRPLNIPAVVMFLFCWRHAVYHQVGGKEKQIVQGFLHGRRRNFGVSKRFGDCG</sequence>
<evidence type="ECO:0000313" key="3">
    <source>
        <dbReference type="Proteomes" id="UP000005536"/>
    </source>
</evidence>
<protein>
    <submittedName>
        <fullName evidence="2">Uncharacterized protein</fullName>
    </submittedName>
</protein>
<feature type="signal peptide" evidence="1">
    <location>
        <begin position="1"/>
        <end position="22"/>
    </location>
</feature>
<dbReference type="Proteomes" id="UP000005536">
    <property type="component" value="Unassembled WGS sequence"/>
</dbReference>
<comment type="caution">
    <text evidence="2">The sequence shown here is derived from an EMBL/GenBank/DDBJ whole genome shotgun (WGS) entry which is preliminary data.</text>
</comment>
<dbReference type="EMBL" id="ADBF01000030">
    <property type="protein sequence ID" value="EFE50010.1"/>
    <property type="molecule type" value="Genomic_DNA"/>
</dbReference>
<reference evidence="2 3" key="1">
    <citation type="submission" date="2010-02" db="EMBL/GenBank/DDBJ databases">
        <authorList>
            <person name="Weinstock G."/>
            <person name="Sodergren E."/>
            <person name="Clifton S."/>
            <person name="Fulton L."/>
            <person name="Fulton B."/>
            <person name="Courtney L."/>
            <person name="Fronick C."/>
            <person name="Harrison M."/>
            <person name="Strong C."/>
            <person name="Farmer C."/>
            <person name="Delahaunty K."/>
            <person name="Markovic C."/>
            <person name="Hall O."/>
            <person name="Minx P."/>
            <person name="Tomlinson C."/>
            <person name="Mitreva M."/>
            <person name="Nelson J."/>
            <person name="Hou S."/>
            <person name="Wollam A."/>
            <person name="Pepin K.H."/>
            <person name="Johnson M."/>
            <person name="Bhonagiri V."/>
            <person name="Zhang X."/>
            <person name="Suruliraj S."/>
            <person name="Warren W."/>
            <person name="Chinwalla A."/>
            <person name="Mardis E.R."/>
            <person name="Wilson R.K."/>
        </authorList>
    </citation>
    <scope>NUCLEOTIDE SEQUENCE [LARGE SCALE GENOMIC DNA]</scope>
    <source>
        <strain evidence="2 3">ATCC 29315</strain>
    </source>
</reference>
<feature type="chain" id="PRO_5003056033" evidence="1">
    <location>
        <begin position="23"/>
        <end position="84"/>
    </location>
</feature>
<name>D4DQC7_NEIEG</name>
<dbReference type="AlphaFoldDB" id="D4DQC7"/>
<gene>
    <name evidence="2" type="ORF">NEIELOOT_01264</name>
</gene>